<sequence>MNVTDDPFTTQIRVYAEDTDMMGIVYHANHLCFLERARTEMLRAAGWSLSRLAEQNCQFAIADVHIRFHAPAKLDDMLVIASEIVKESPCSLLFAQTMDNQEQTRICDAKVKVVCIDSNMKVRRLPGNLR</sequence>
<dbReference type="NCBIfam" id="TIGR00051">
    <property type="entry name" value="YbgC/FadM family acyl-CoA thioesterase"/>
    <property type="match status" value="1"/>
</dbReference>
<evidence type="ECO:0000313" key="3">
    <source>
        <dbReference type="EMBL" id="KTD63948.1"/>
    </source>
</evidence>
<reference evidence="3 4" key="1">
    <citation type="submission" date="2015-11" db="EMBL/GenBank/DDBJ databases">
        <title>Genomic analysis of 38 Legionella species identifies large and diverse effector repertoires.</title>
        <authorList>
            <person name="Burstein D."/>
            <person name="Amaro F."/>
            <person name="Zusman T."/>
            <person name="Lifshitz Z."/>
            <person name="Cohen O."/>
            <person name="Gilbert J.A."/>
            <person name="Pupko T."/>
            <person name="Shuman H.A."/>
            <person name="Segal G."/>
        </authorList>
    </citation>
    <scope>NUCLEOTIDE SEQUENCE [LARGE SCALE GENOMIC DNA]</scope>
    <source>
        <strain evidence="3 4">Mt.St.Helens-9</strain>
    </source>
</reference>
<keyword evidence="4" id="KW-1185">Reference proteome</keyword>
<evidence type="ECO:0000313" key="4">
    <source>
        <dbReference type="Proteomes" id="UP000054877"/>
    </source>
</evidence>
<dbReference type="PANTHER" id="PTHR31793:SF37">
    <property type="entry name" value="ACYL-COA THIOESTER HYDROLASE YBGC"/>
    <property type="match status" value="1"/>
</dbReference>
<dbReference type="STRING" id="452.Lspi_1467"/>
<proteinExistence type="inferred from homology"/>
<dbReference type="InterPro" id="IPR050563">
    <property type="entry name" value="4-hydroxybenzoyl-CoA_TE"/>
</dbReference>
<dbReference type="PIRSF" id="PIRSF003230">
    <property type="entry name" value="YbgC"/>
    <property type="match status" value="1"/>
</dbReference>
<gene>
    <name evidence="3" type="primary">ybgC</name>
    <name evidence="3" type="ORF">Lspi_1467</name>
</gene>
<name>A0A0W0Z494_LEGSP</name>
<dbReference type="EMBL" id="LNYX01000014">
    <property type="protein sequence ID" value="KTD63948.1"/>
    <property type="molecule type" value="Genomic_DNA"/>
</dbReference>
<dbReference type="InterPro" id="IPR029069">
    <property type="entry name" value="HotDog_dom_sf"/>
</dbReference>
<dbReference type="FunFam" id="3.10.129.10:FF:000004">
    <property type="entry name" value="Tol-pal system-associated acyl-CoA thioesterase"/>
    <property type="match status" value="1"/>
</dbReference>
<keyword evidence="2" id="KW-0378">Hydrolase</keyword>
<dbReference type="PATRIC" id="fig|452.5.peg.1621"/>
<evidence type="ECO:0000256" key="1">
    <source>
        <dbReference type="ARBA" id="ARBA00005953"/>
    </source>
</evidence>
<accession>A0A0W0Z494</accession>
<dbReference type="CDD" id="cd00586">
    <property type="entry name" value="4HBT"/>
    <property type="match status" value="1"/>
</dbReference>
<dbReference type="PANTHER" id="PTHR31793">
    <property type="entry name" value="4-HYDROXYBENZOYL-COA THIOESTERASE FAMILY MEMBER"/>
    <property type="match status" value="1"/>
</dbReference>
<dbReference type="GO" id="GO:0047617">
    <property type="term" value="F:fatty acyl-CoA hydrolase activity"/>
    <property type="evidence" value="ECO:0007669"/>
    <property type="project" value="TreeGrafter"/>
</dbReference>
<dbReference type="Gene3D" id="3.10.129.10">
    <property type="entry name" value="Hotdog Thioesterase"/>
    <property type="match status" value="1"/>
</dbReference>
<evidence type="ECO:0000256" key="2">
    <source>
        <dbReference type="ARBA" id="ARBA00022801"/>
    </source>
</evidence>
<dbReference type="InterPro" id="IPR006684">
    <property type="entry name" value="YbgC/YbaW"/>
</dbReference>
<organism evidence="3 4">
    <name type="scientific">Legionella spiritensis</name>
    <dbReference type="NCBI Taxonomy" id="452"/>
    <lineage>
        <taxon>Bacteria</taxon>
        <taxon>Pseudomonadati</taxon>
        <taxon>Pseudomonadota</taxon>
        <taxon>Gammaproteobacteria</taxon>
        <taxon>Legionellales</taxon>
        <taxon>Legionellaceae</taxon>
        <taxon>Legionella</taxon>
    </lineage>
</organism>
<dbReference type="SUPFAM" id="SSF54637">
    <property type="entry name" value="Thioesterase/thiol ester dehydrase-isomerase"/>
    <property type="match status" value="1"/>
</dbReference>
<dbReference type="Proteomes" id="UP000054877">
    <property type="component" value="Unassembled WGS sequence"/>
</dbReference>
<comment type="similarity">
    <text evidence="1">Belongs to the 4-hydroxybenzoyl-CoA thioesterase family.</text>
</comment>
<dbReference type="Pfam" id="PF13279">
    <property type="entry name" value="4HBT_2"/>
    <property type="match status" value="1"/>
</dbReference>
<protein>
    <submittedName>
        <fullName evidence="3">Acyl-CoA thioesterase</fullName>
    </submittedName>
</protein>
<dbReference type="AlphaFoldDB" id="A0A0W0Z494"/>
<comment type="caution">
    <text evidence="3">The sequence shown here is derived from an EMBL/GenBank/DDBJ whole genome shotgun (WGS) entry which is preliminary data.</text>
</comment>
<dbReference type="OrthoDB" id="9808429at2"/>
<dbReference type="RefSeq" id="WP_058483394.1">
    <property type="nucleotide sequence ID" value="NZ_CAAAII010000001.1"/>
</dbReference>